<dbReference type="SMART" id="SM00220">
    <property type="entry name" value="S_TKc"/>
    <property type="match status" value="1"/>
</dbReference>
<dbReference type="AlphaFoldDB" id="A0A0F7SLL4"/>
<organism evidence="5">
    <name type="scientific">Phaffia rhodozyma</name>
    <name type="common">Yeast</name>
    <name type="synonym">Xanthophyllomyces dendrorhous</name>
    <dbReference type="NCBI Taxonomy" id="264483"/>
    <lineage>
        <taxon>Eukaryota</taxon>
        <taxon>Fungi</taxon>
        <taxon>Dikarya</taxon>
        <taxon>Basidiomycota</taxon>
        <taxon>Agaricomycotina</taxon>
        <taxon>Tremellomycetes</taxon>
        <taxon>Cystofilobasidiales</taxon>
        <taxon>Mrakiaceae</taxon>
        <taxon>Phaffia</taxon>
    </lineage>
</organism>
<dbReference type="GO" id="GO:0005770">
    <property type="term" value="C:late endosome"/>
    <property type="evidence" value="ECO:0007669"/>
    <property type="project" value="TreeGrafter"/>
</dbReference>
<dbReference type="InterPro" id="IPR008271">
    <property type="entry name" value="Ser/Thr_kinase_AS"/>
</dbReference>
<dbReference type="PANTHER" id="PTHR17583:SF0">
    <property type="entry name" value="PHOSPHOINOSITIDE 3-KINASE REGULATORY SUBUNIT 4"/>
    <property type="match status" value="1"/>
</dbReference>
<dbReference type="Gene3D" id="1.10.510.10">
    <property type="entry name" value="Transferase(Phosphotransferase) domain 1"/>
    <property type="match status" value="1"/>
</dbReference>
<dbReference type="GO" id="GO:0016236">
    <property type="term" value="P:macroautophagy"/>
    <property type="evidence" value="ECO:0007669"/>
    <property type="project" value="InterPro"/>
</dbReference>
<accession>A0A0F7SLL4</accession>
<name>A0A0F7SLL4_PHARH</name>
<dbReference type="InterPro" id="IPR011989">
    <property type="entry name" value="ARM-like"/>
</dbReference>
<dbReference type="CDD" id="cd13980">
    <property type="entry name" value="STKc_Vps15"/>
    <property type="match status" value="1"/>
</dbReference>
<dbReference type="PROSITE" id="PS50011">
    <property type="entry name" value="PROTEIN_KINASE_DOM"/>
    <property type="match status" value="1"/>
</dbReference>
<dbReference type="GO" id="GO:0071561">
    <property type="term" value="C:nucleus-vacuole junction"/>
    <property type="evidence" value="ECO:0007669"/>
    <property type="project" value="TreeGrafter"/>
</dbReference>
<dbReference type="PANTHER" id="PTHR17583">
    <property type="entry name" value="PHOSPHOINOSITIDE 3-KINASE REGULATORY SUBUNIT 4"/>
    <property type="match status" value="1"/>
</dbReference>
<dbReference type="EMBL" id="LN483345">
    <property type="protein sequence ID" value="CDZ98598.1"/>
    <property type="molecule type" value="Genomic_DNA"/>
</dbReference>
<dbReference type="GO" id="GO:0005524">
    <property type="term" value="F:ATP binding"/>
    <property type="evidence" value="ECO:0007669"/>
    <property type="project" value="InterPro"/>
</dbReference>
<dbReference type="InterPro" id="IPR011009">
    <property type="entry name" value="Kinase-like_dom_sf"/>
</dbReference>
<dbReference type="GO" id="GO:0006623">
    <property type="term" value="P:protein targeting to vacuole"/>
    <property type="evidence" value="ECO:0007669"/>
    <property type="project" value="TreeGrafter"/>
</dbReference>
<keyword evidence="1" id="KW-0808">Transferase</keyword>
<keyword evidence="2" id="KW-0853">WD repeat</keyword>
<dbReference type="GO" id="GO:0034272">
    <property type="term" value="C:phosphatidylinositol 3-kinase complex, class III, type II"/>
    <property type="evidence" value="ECO:0007669"/>
    <property type="project" value="TreeGrafter"/>
</dbReference>
<keyword evidence="1" id="KW-0418">Kinase</keyword>
<evidence type="ECO:0000256" key="3">
    <source>
        <dbReference type="ARBA" id="ARBA00022737"/>
    </source>
</evidence>
<dbReference type="GO" id="GO:0004674">
    <property type="term" value="F:protein serine/threonine kinase activity"/>
    <property type="evidence" value="ECO:0007669"/>
    <property type="project" value="UniProtKB-KW"/>
</dbReference>
<dbReference type="InterPro" id="IPR055231">
    <property type="entry name" value="2AA_helical"/>
</dbReference>
<evidence type="ECO:0000256" key="1">
    <source>
        <dbReference type="ARBA" id="ARBA00022527"/>
    </source>
</evidence>
<feature type="domain" description="Protein kinase" evidence="4">
    <location>
        <begin position="29"/>
        <end position="312"/>
    </location>
</feature>
<evidence type="ECO:0000313" key="5">
    <source>
        <dbReference type="EMBL" id="CDZ98598.1"/>
    </source>
</evidence>
<dbReference type="Pfam" id="PF00069">
    <property type="entry name" value="Pkinase"/>
    <property type="match status" value="1"/>
</dbReference>
<sequence length="759" mass="85424">MGNLPARAVNAPRPSTTLDSYVEELGKDVVYEQSIGTSRFLKTIKGRHRNGPLLIKIFIKNEPIPFIVWRRRLKADKEILENAPNISPYVAIVETENAAYLVRQYLASDLYDRISTRPFLANIEKKWLTYQILRGMQELRSRKVSHGDLKPSNVLVTTSNWALITDLAPFKPVYIPEDDPADFSFFFDMSQRRSCYLAPERFYASGTKAEKKRAESSLEEGKRDGKVTEQMDVFSAGCTICELWLEGKDMFSLSGMLGWRKGESSPEAVLSEIPDLGIQAMVRQMTSLEPSSRPSFEQLLESNRGTTLSEFFYSFFHPYNVTLQENLSPLAFIRTYAPLNEELGLGQEDELPSDSDQRIDRLKMDMGDIKHQLDIHRDQGGEEVSKDIITEDGLALLVLALITSNIRSCRRPSSKTNAIDIMAELCVYLSDESKLDRVCPFLVVLLSDEAPGVRAASIHALAQMLEGITVVTPSNMAVVTEYILPNAWHLAKDEEVSVRIAYASSMGSLTETGSRFLEISESFRSRGGTAVFSEETDEHAAFNETTYEESKEELHRIIQNEVSSLLSDPSPAVKRAVLAHITTFCLFFGRSKTNEVVLSHMFTYLNDADWMLREAFFESVVGVAAFVGAGSLEMFIFPMMIEALLDPEESVVARVIASFQSLVELDLFRRPRLWELLGKSYPFLSHPNVWIRQSTAGLVATASRHLSTADTWCILYPKLRPYLASEVSTLSEESILDALLPPVTRATFDERRGRKRPSS</sequence>
<dbReference type="SUPFAM" id="SSF48371">
    <property type="entry name" value="ARM repeat"/>
    <property type="match status" value="1"/>
</dbReference>
<keyword evidence="3" id="KW-0677">Repeat</keyword>
<proteinExistence type="predicted"/>
<evidence type="ECO:0000259" key="4">
    <source>
        <dbReference type="PROSITE" id="PS50011"/>
    </source>
</evidence>
<dbReference type="InterPro" id="IPR016024">
    <property type="entry name" value="ARM-type_fold"/>
</dbReference>
<evidence type="ECO:0000256" key="2">
    <source>
        <dbReference type="ARBA" id="ARBA00022574"/>
    </source>
</evidence>
<dbReference type="SUPFAM" id="SSF56112">
    <property type="entry name" value="Protein kinase-like (PK-like)"/>
    <property type="match status" value="1"/>
</dbReference>
<dbReference type="Pfam" id="PF22956">
    <property type="entry name" value="VPS15-like_hel"/>
    <property type="match status" value="1"/>
</dbReference>
<reference evidence="5" key="1">
    <citation type="submission" date="2014-08" db="EMBL/GenBank/DDBJ databases">
        <authorList>
            <person name="Sharma Rahul"/>
            <person name="Thines Marco"/>
        </authorList>
    </citation>
    <scope>NUCLEOTIDE SEQUENCE</scope>
</reference>
<dbReference type="PROSITE" id="PS00108">
    <property type="entry name" value="PROTEIN_KINASE_ST"/>
    <property type="match status" value="1"/>
</dbReference>
<keyword evidence="1" id="KW-0723">Serine/threonine-protein kinase</keyword>
<dbReference type="GO" id="GO:0034271">
    <property type="term" value="C:phosphatidylinositol 3-kinase complex, class III, type I"/>
    <property type="evidence" value="ECO:0007669"/>
    <property type="project" value="TreeGrafter"/>
</dbReference>
<dbReference type="GO" id="GO:0045324">
    <property type="term" value="P:late endosome to vacuole transport"/>
    <property type="evidence" value="ECO:0007669"/>
    <property type="project" value="InterPro"/>
</dbReference>
<dbReference type="InterPro" id="IPR000719">
    <property type="entry name" value="Prot_kinase_dom"/>
</dbReference>
<dbReference type="Gene3D" id="1.25.10.10">
    <property type="entry name" value="Leucine-rich Repeat Variant"/>
    <property type="match status" value="1"/>
</dbReference>
<protein>
    <submittedName>
        <fullName evidence="5">Arm repeat-containing protein</fullName>
    </submittedName>
</protein>
<dbReference type="InterPro" id="IPR045162">
    <property type="entry name" value="Vps15-like"/>
</dbReference>